<dbReference type="Proteomes" id="UP001164539">
    <property type="component" value="Chromosome 3"/>
</dbReference>
<dbReference type="EMBL" id="CM051396">
    <property type="protein sequence ID" value="KAJ4722801.1"/>
    <property type="molecule type" value="Genomic_DNA"/>
</dbReference>
<sequence>MAATAAAAIGSSFSSSMRTLKCMRTKHFLSDNYNSVAMKLSAPRTFAPISQSYAIDHVNMGVITQSKWRVLKISAAVAQEEAAATAAGLVEEEVEEVEEDAETKAEDEAEAQAPAPAFTPLNTKLYFGNLPYNVDSAQLAGIIQEFGSPELVEVLYDRETGRSRGFAFVTMSTIEDCNAVIENLDGREYLGRTLRVNFSDKPRPKEPLYAETDYKLFVGNLSWSVTTESLTKTFQECGNVVGARVLYDGETGRSRGYGFVCYATKAEMETALESLNGVELEGRALRVSLAQGRRS</sequence>
<organism evidence="1 2">
    <name type="scientific">Melia azedarach</name>
    <name type="common">Chinaberry tree</name>
    <dbReference type="NCBI Taxonomy" id="155640"/>
    <lineage>
        <taxon>Eukaryota</taxon>
        <taxon>Viridiplantae</taxon>
        <taxon>Streptophyta</taxon>
        <taxon>Embryophyta</taxon>
        <taxon>Tracheophyta</taxon>
        <taxon>Spermatophyta</taxon>
        <taxon>Magnoliopsida</taxon>
        <taxon>eudicotyledons</taxon>
        <taxon>Gunneridae</taxon>
        <taxon>Pentapetalae</taxon>
        <taxon>rosids</taxon>
        <taxon>malvids</taxon>
        <taxon>Sapindales</taxon>
        <taxon>Meliaceae</taxon>
        <taxon>Melia</taxon>
    </lineage>
</organism>
<comment type="caution">
    <text evidence="1">The sequence shown here is derived from an EMBL/GenBank/DDBJ whole genome shotgun (WGS) entry which is preliminary data.</text>
</comment>
<proteinExistence type="predicted"/>
<gene>
    <name evidence="1" type="ORF">OWV82_006243</name>
</gene>
<evidence type="ECO:0000313" key="2">
    <source>
        <dbReference type="Proteomes" id="UP001164539"/>
    </source>
</evidence>
<evidence type="ECO:0000313" key="1">
    <source>
        <dbReference type="EMBL" id="KAJ4722801.1"/>
    </source>
</evidence>
<reference evidence="1 2" key="1">
    <citation type="journal article" date="2023" name="Science">
        <title>Complex scaffold remodeling in plant triterpene biosynthesis.</title>
        <authorList>
            <person name="De La Pena R."/>
            <person name="Hodgson H."/>
            <person name="Liu J.C."/>
            <person name="Stephenson M.J."/>
            <person name="Martin A.C."/>
            <person name="Owen C."/>
            <person name="Harkess A."/>
            <person name="Leebens-Mack J."/>
            <person name="Jimenez L.E."/>
            <person name="Osbourn A."/>
            <person name="Sattely E.S."/>
        </authorList>
    </citation>
    <scope>NUCLEOTIDE SEQUENCE [LARGE SCALE GENOMIC DNA]</scope>
    <source>
        <strain evidence="2">cv. JPN11</strain>
        <tissue evidence="1">Leaf</tissue>
    </source>
</reference>
<protein>
    <submittedName>
        <fullName evidence="1">RNA-binding family protein</fullName>
    </submittedName>
</protein>
<name>A0ACC1YH38_MELAZ</name>
<keyword evidence="2" id="KW-1185">Reference proteome</keyword>
<accession>A0ACC1YH38</accession>